<sequence>MKLNYKERLKDVRTFVFDVDGVFTDSSLLITTSGELLRKMSVRDGFAVKTALSRGYRICIISGGSNEGVRARLRALGVTDIFLGAGHKESVLRDYMEDYDIPASEILYMGDDIPDLPVMQQVGMAACPQNAVPEIKAISHYISHLNGGDGCVRDIIQQVLKVRGDWEHGFNAKHD</sequence>
<keyword evidence="9 12" id="KW-0460">Magnesium</keyword>
<keyword evidence="14" id="KW-1185">Reference proteome</keyword>
<accession>A4CKK0</accession>
<evidence type="ECO:0000256" key="3">
    <source>
        <dbReference type="ARBA" id="ARBA00005893"/>
    </source>
</evidence>
<feature type="binding site" evidence="12">
    <location>
        <position position="111"/>
    </location>
    <ligand>
        <name>Mg(2+)</name>
        <dbReference type="ChEBI" id="CHEBI:18420"/>
    </ligand>
</feature>
<dbReference type="GO" id="GO:0019143">
    <property type="term" value="F:3-deoxy-manno-octulosonate-8-phosphatase activity"/>
    <property type="evidence" value="ECO:0007669"/>
    <property type="project" value="UniProtKB-EC"/>
</dbReference>
<evidence type="ECO:0000256" key="8">
    <source>
        <dbReference type="ARBA" id="ARBA00022801"/>
    </source>
</evidence>
<proteinExistence type="inferred from homology"/>
<dbReference type="GO" id="GO:0046872">
    <property type="term" value="F:metal ion binding"/>
    <property type="evidence" value="ECO:0007669"/>
    <property type="project" value="UniProtKB-KW"/>
</dbReference>
<keyword evidence="8 13" id="KW-0378">Hydrolase</keyword>
<comment type="catalytic activity">
    <reaction evidence="1">
        <text>3-deoxy-alpha-D-manno-2-octulosonate-8-phosphate + H2O = 3-deoxy-alpha-D-manno-oct-2-ulosonate + phosphate</text>
        <dbReference type="Rhea" id="RHEA:11500"/>
        <dbReference type="ChEBI" id="CHEBI:15377"/>
        <dbReference type="ChEBI" id="CHEBI:43474"/>
        <dbReference type="ChEBI" id="CHEBI:85985"/>
        <dbReference type="ChEBI" id="CHEBI:85986"/>
        <dbReference type="EC" id="3.1.3.45"/>
    </reaction>
</comment>
<dbReference type="eggNOG" id="COG1778">
    <property type="taxonomic scope" value="Bacteria"/>
</dbReference>
<dbReference type="FunFam" id="3.40.50.1000:FF:000029">
    <property type="entry name" value="3-deoxy-D-manno-octulosonate 8-phosphate phosphatase KdsC"/>
    <property type="match status" value="1"/>
</dbReference>
<dbReference type="Gene3D" id="3.40.50.1000">
    <property type="entry name" value="HAD superfamily/HAD-like"/>
    <property type="match status" value="1"/>
</dbReference>
<dbReference type="EMBL" id="CP001712">
    <property type="protein sequence ID" value="EAR15399.1"/>
    <property type="molecule type" value="Genomic_DNA"/>
</dbReference>
<evidence type="ECO:0000256" key="6">
    <source>
        <dbReference type="ARBA" id="ARBA00020092"/>
    </source>
</evidence>
<dbReference type="Pfam" id="PF08282">
    <property type="entry name" value="Hydrolase_3"/>
    <property type="match status" value="1"/>
</dbReference>
<dbReference type="InterPro" id="IPR050793">
    <property type="entry name" value="CMP-NeuNAc_synthase"/>
</dbReference>
<dbReference type="GO" id="GO:0009103">
    <property type="term" value="P:lipopolysaccharide biosynthetic process"/>
    <property type="evidence" value="ECO:0007669"/>
    <property type="project" value="UniProtKB-KW"/>
</dbReference>
<evidence type="ECO:0000256" key="9">
    <source>
        <dbReference type="ARBA" id="ARBA00022842"/>
    </source>
</evidence>
<dbReference type="PIRSF" id="PIRSF006118">
    <property type="entry name" value="KDO8-P_Ptase"/>
    <property type="match status" value="1"/>
</dbReference>
<dbReference type="AlphaFoldDB" id="A4CKK0"/>
<dbReference type="SFLD" id="SFLDS00003">
    <property type="entry name" value="Haloacid_Dehalogenase"/>
    <property type="match status" value="1"/>
</dbReference>
<dbReference type="PANTHER" id="PTHR21485:SF6">
    <property type="entry name" value="N-ACYLNEURAMINATE CYTIDYLYLTRANSFERASE-RELATED"/>
    <property type="match status" value="1"/>
</dbReference>
<dbReference type="STRING" id="313596.RB2501_13764"/>
<evidence type="ECO:0000256" key="10">
    <source>
        <dbReference type="ARBA" id="ARBA00022985"/>
    </source>
</evidence>
<dbReference type="NCBIfam" id="TIGR01670">
    <property type="entry name" value="KdsC-phosphatas"/>
    <property type="match status" value="1"/>
</dbReference>
<evidence type="ECO:0000256" key="2">
    <source>
        <dbReference type="ARBA" id="ARBA00001946"/>
    </source>
</evidence>
<feature type="binding site" evidence="12">
    <location>
        <position position="18"/>
    </location>
    <ligand>
        <name>Mg(2+)</name>
        <dbReference type="ChEBI" id="CHEBI:18420"/>
    </ligand>
</feature>
<feature type="binding site" evidence="12">
    <location>
        <position position="20"/>
    </location>
    <ligand>
        <name>substrate</name>
    </ligand>
</feature>
<dbReference type="EC" id="3.1.3.45" evidence="5"/>
<protein>
    <recommendedName>
        <fullName evidence="6">3-deoxy-D-manno-octulosonate 8-phosphate phosphatase KdsC</fullName>
        <ecNumber evidence="5">3.1.3.45</ecNumber>
    </recommendedName>
    <alternativeName>
        <fullName evidence="11">KDO 8-P phosphatase</fullName>
    </alternativeName>
</protein>
<dbReference type="InterPro" id="IPR010023">
    <property type="entry name" value="KdsC_fam"/>
</dbReference>
<keyword evidence="7 12" id="KW-0479">Metal-binding</keyword>
<evidence type="ECO:0000313" key="13">
    <source>
        <dbReference type="EMBL" id="EAR15399.1"/>
    </source>
</evidence>
<comment type="similarity">
    <text evidence="3">Belongs to the KdsC family.</text>
</comment>
<evidence type="ECO:0000256" key="12">
    <source>
        <dbReference type="PIRSR" id="PIRSR006118-2"/>
    </source>
</evidence>
<dbReference type="HOGENOM" id="CLU_106694_1_0_10"/>
<dbReference type="Proteomes" id="UP000009049">
    <property type="component" value="Chromosome"/>
</dbReference>
<dbReference type="InterPro" id="IPR023214">
    <property type="entry name" value="HAD_sf"/>
</dbReference>
<gene>
    <name evidence="13" type="ordered locus">RB2501_13764</name>
</gene>
<dbReference type="InterPro" id="IPR036412">
    <property type="entry name" value="HAD-like_sf"/>
</dbReference>
<dbReference type="SUPFAM" id="SSF56784">
    <property type="entry name" value="HAD-like"/>
    <property type="match status" value="1"/>
</dbReference>
<comment type="cofactor">
    <cofactor evidence="2 12">
        <name>Mg(2+)</name>
        <dbReference type="ChEBI" id="CHEBI:18420"/>
    </cofactor>
</comment>
<organism evidence="13 14">
    <name type="scientific">Robiginitalea biformata (strain ATCC BAA-864 / DSM 15991 / KCTC 12146 / HTCC2501)</name>
    <dbReference type="NCBI Taxonomy" id="313596"/>
    <lineage>
        <taxon>Bacteria</taxon>
        <taxon>Pseudomonadati</taxon>
        <taxon>Bacteroidota</taxon>
        <taxon>Flavobacteriia</taxon>
        <taxon>Flavobacteriales</taxon>
        <taxon>Flavobacteriaceae</taxon>
        <taxon>Robiginitalea</taxon>
    </lineage>
</organism>
<dbReference type="SFLD" id="SFLDG01136">
    <property type="entry name" value="C1.6:_Phosphoserine_Phosphatas"/>
    <property type="match status" value="1"/>
</dbReference>
<dbReference type="PANTHER" id="PTHR21485">
    <property type="entry name" value="HAD SUPERFAMILY MEMBERS CMAS AND KDSC"/>
    <property type="match status" value="1"/>
</dbReference>
<evidence type="ECO:0000256" key="11">
    <source>
        <dbReference type="ARBA" id="ARBA00031051"/>
    </source>
</evidence>
<evidence type="ECO:0000313" key="14">
    <source>
        <dbReference type="Proteomes" id="UP000009049"/>
    </source>
</evidence>
<keyword evidence="10" id="KW-0448">Lipopolysaccharide biosynthesis</keyword>
<dbReference type="KEGG" id="rbi:RB2501_13764"/>
<comment type="subunit">
    <text evidence="4">Homotetramer.</text>
</comment>
<dbReference type="RefSeq" id="WP_015754716.1">
    <property type="nucleotide sequence ID" value="NC_013222.1"/>
</dbReference>
<reference evidence="13 14" key="1">
    <citation type="journal article" date="2009" name="J. Bacteriol.">
        <title>Complete genome sequence of Robiginitalea biformata HTCC2501.</title>
        <authorList>
            <person name="Oh H.M."/>
            <person name="Giovannoni S.J."/>
            <person name="Lee K."/>
            <person name="Ferriera S."/>
            <person name="Johnson J."/>
            <person name="Cho J.C."/>
        </authorList>
    </citation>
    <scope>NUCLEOTIDE SEQUENCE [LARGE SCALE GENOMIC DNA]</scope>
    <source>
        <strain evidence="14">ATCC BAA-864 / HTCC2501 / KCTC 12146</strain>
    </source>
</reference>
<evidence type="ECO:0000256" key="7">
    <source>
        <dbReference type="ARBA" id="ARBA00022723"/>
    </source>
</evidence>
<evidence type="ECO:0000256" key="4">
    <source>
        <dbReference type="ARBA" id="ARBA00011881"/>
    </source>
</evidence>
<name>A4CKK0_ROBBH</name>
<dbReference type="OrthoDB" id="9805604at2"/>
<evidence type="ECO:0000256" key="5">
    <source>
        <dbReference type="ARBA" id="ARBA00013066"/>
    </source>
</evidence>
<dbReference type="SFLD" id="SFLDG01138">
    <property type="entry name" value="C1.6.2:_Deoxy-d-mannose-octulo"/>
    <property type="match status" value="1"/>
</dbReference>
<evidence type="ECO:0000256" key="1">
    <source>
        <dbReference type="ARBA" id="ARBA00000898"/>
    </source>
</evidence>
<dbReference type="GO" id="GO:0008781">
    <property type="term" value="F:N-acylneuraminate cytidylyltransferase activity"/>
    <property type="evidence" value="ECO:0007669"/>
    <property type="project" value="TreeGrafter"/>
</dbReference>